<dbReference type="EMBL" id="QMQX01000102">
    <property type="protein sequence ID" value="RLE51540.1"/>
    <property type="molecule type" value="Genomic_DNA"/>
</dbReference>
<dbReference type="InterPro" id="IPR012340">
    <property type="entry name" value="NA-bd_OB-fold"/>
</dbReference>
<gene>
    <name evidence="8" type="ORF">DRJ33_05740</name>
</gene>
<evidence type="ECO:0000256" key="4">
    <source>
        <dbReference type="ARBA" id="ARBA00022801"/>
    </source>
</evidence>
<proteinExistence type="inferred from homology"/>
<dbReference type="Proteomes" id="UP000272051">
    <property type="component" value="Unassembled WGS sequence"/>
</dbReference>
<protein>
    <recommendedName>
        <fullName evidence="2">DNA helicase</fullName>
        <ecNumber evidence="2">3.6.4.12</ecNumber>
    </recommendedName>
</protein>
<dbReference type="GO" id="GO:0003678">
    <property type="term" value="F:DNA helicase activity"/>
    <property type="evidence" value="ECO:0007669"/>
    <property type="project" value="UniProtKB-EC"/>
</dbReference>
<dbReference type="FunFam" id="2.40.50.360:FF:000001">
    <property type="entry name" value="RuvB-like helicase"/>
    <property type="match status" value="1"/>
</dbReference>
<dbReference type="InterPro" id="IPR027417">
    <property type="entry name" value="P-loop_NTPase"/>
</dbReference>
<dbReference type="InterPro" id="IPR003593">
    <property type="entry name" value="AAA+_ATPase"/>
</dbReference>
<sequence>MSGIVVKEVERRPVERGLGLHSHITGLGLDEKLKAIHIADGLVGQEEAREAAGIMVELVKKGRRPGHGLILVGPPGTGKTAIAIGMARELGRDVPFVAMSGSEIYGTTMKKTEFLTQAMRRAIGLRLFEQREVYEGEVASIEIEKSPHPFNPYAQVALGALLTLKTNKEEKTIEVGDRVASQLLRLNVRTGDVIEIDAETGRVVKLGRSKLAESKWKGEYRVGRLVDRPDGPVRKTKKTTHTLSLHDIDMANIRAGRALLFREEEITDEIRSKVDEEVERLIKEKQAQLVPGILFIDEAHMLDIEAFSFLNRSLEQEFAPLVVLATNRAVTKIRGTDLFSPHGIPIDMLDRLLIAKTKLPSRDDIKKILEIKAAADGIDLDPQALELLTDLGEKHTLRYAAQLLQPAKVIAENMGSSIVKVEHVERVKGVYIDVRDSIRYLEDELKKDPVFSQFLK</sequence>
<feature type="domain" description="AAA+ ATPase" evidence="7">
    <location>
        <begin position="65"/>
        <end position="359"/>
    </location>
</feature>
<dbReference type="Gene3D" id="3.40.50.300">
    <property type="entry name" value="P-loop containing nucleotide triphosphate hydrolases"/>
    <property type="match status" value="1"/>
</dbReference>
<evidence type="ECO:0000256" key="2">
    <source>
        <dbReference type="ARBA" id="ARBA00012551"/>
    </source>
</evidence>
<dbReference type="Pfam" id="PF17856">
    <property type="entry name" value="TIP49_C"/>
    <property type="match status" value="1"/>
</dbReference>
<dbReference type="InterPro" id="IPR010339">
    <property type="entry name" value="TIP49_P-loop"/>
</dbReference>
<evidence type="ECO:0000256" key="6">
    <source>
        <dbReference type="ARBA" id="ARBA00022840"/>
    </source>
</evidence>
<reference evidence="8 9" key="1">
    <citation type="submission" date="2018-06" db="EMBL/GenBank/DDBJ databases">
        <title>Extensive metabolic versatility and redundancy in microbially diverse, dynamic hydrothermal sediments.</title>
        <authorList>
            <person name="Dombrowski N."/>
            <person name="Teske A."/>
            <person name="Baker B.J."/>
        </authorList>
    </citation>
    <scope>NUCLEOTIDE SEQUENCE [LARGE SCALE GENOMIC DNA]</scope>
    <source>
        <strain evidence="8">B34_G17</strain>
    </source>
</reference>
<keyword evidence="6" id="KW-0067">ATP-binding</keyword>
<dbReference type="AlphaFoldDB" id="A0A497EXU1"/>
<comment type="caution">
    <text evidence="8">The sequence shown here is derived from an EMBL/GenBank/DDBJ whole genome shotgun (WGS) entry which is preliminary data.</text>
</comment>
<comment type="similarity">
    <text evidence="1">Belongs to the RuvB family.</text>
</comment>
<name>A0A497EXU1_9CREN</name>
<dbReference type="SMART" id="SM00382">
    <property type="entry name" value="AAA"/>
    <property type="match status" value="1"/>
</dbReference>
<dbReference type="GO" id="GO:0005524">
    <property type="term" value="F:ATP binding"/>
    <property type="evidence" value="ECO:0007669"/>
    <property type="project" value="UniProtKB-KW"/>
</dbReference>
<organism evidence="8 9">
    <name type="scientific">Thermoproteota archaeon</name>
    <dbReference type="NCBI Taxonomy" id="2056631"/>
    <lineage>
        <taxon>Archaea</taxon>
        <taxon>Thermoproteota</taxon>
    </lineage>
</organism>
<dbReference type="SUPFAM" id="SSF52540">
    <property type="entry name" value="P-loop containing nucleoside triphosphate hydrolases"/>
    <property type="match status" value="1"/>
</dbReference>
<evidence type="ECO:0000256" key="5">
    <source>
        <dbReference type="ARBA" id="ARBA00022806"/>
    </source>
</evidence>
<keyword evidence="5" id="KW-0347">Helicase</keyword>
<dbReference type="Gene3D" id="2.40.50.360">
    <property type="entry name" value="RuvB-like helicase, domain II"/>
    <property type="match status" value="1"/>
</dbReference>
<evidence type="ECO:0000313" key="8">
    <source>
        <dbReference type="EMBL" id="RLE51540.1"/>
    </source>
</evidence>
<dbReference type="InterPro" id="IPR027238">
    <property type="entry name" value="RuvB-like"/>
</dbReference>
<evidence type="ECO:0000259" key="7">
    <source>
        <dbReference type="SMART" id="SM00382"/>
    </source>
</evidence>
<keyword evidence="4" id="KW-0378">Hydrolase</keyword>
<dbReference type="InterPro" id="IPR042487">
    <property type="entry name" value="RuvBL1/2_DNA/RNA_bd_dom"/>
</dbReference>
<evidence type="ECO:0000313" key="9">
    <source>
        <dbReference type="Proteomes" id="UP000272051"/>
    </source>
</evidence>
<evidence type="ECO:0000256" key="1">
    <source>
        <dbReference type="ARBA" id="ARBA00007519"/>
    </source>
</evidence>
<dbReference type="EC" id="3.6.4.12" evidence="2"/>
<dbReference type="Gene3D" id="1.10.8.60">
    <property type="match status" value="1"/>
</dbReference>
<keyword evidence="3" id="KW-0547">Nucleotide-binding</keyword>
<dbReference type="InterPro" id="IPR041048">
    <property type="entry name" value="RuvB-like_C"/>
</dbReference>
<accession>A0A497EXU1</accession>
<dbReference type="Pfam" id="PF06068">
    <property type="entry name" value="TIP49"/>
    <property type="match status" value="1"/>
</dbReference>
<evidence type="ECO:0000256" key="3">
    <source>
        <dbReference type="ARBA" id="ARBA00022741"/>
    </source>
</evidence>
<dbReference type="SUPFAM" id="SSF50249">
    <property type="entry name" value="Nucleic acid-binding proteins"/>
    <property type="match status" value="1"/>
</dbReference>
<dbReference type="GO" id="GO:0016787">
    <property type="term" value="F:hydrolase activity"/>
    <property type="evidence" value="ECO:0007669"/>
    <property type="project" value="UniProtKB-KW"/>
</dbReference>
<dbReference type="PANTHER" id="PTHR11093">
    <property type="entry name" value="RUVB-RELATED REPTIN AND PONTIN"/>
    <property type="match status" value="1"/>
</dbReference>